<reference evidence="1 2" key="1">
    <citation type="journal article" date="2006" name="PLoS Genet.">
        <title>Secrets of soil survival revealed by the genome sequence of Arthrobacter aurescens TC1.</title>
        <authorList>
            <person name="Mongodin E.F."/>
            <person name="Shapir N."/>
            <person name="Daugherty S.C."/>
            <person name="DeBoy R.T."/>
            <person name="Emerson J.B."/>
            <person name="Shvartzbeyn A."/>
            <person name="Radune D."/>
            <person name="Vamathevan J."/>
            <person name="Riggs F."/>
            <person name="Grinberg V."/>
            <person name="Khouri H."/>
            <person name="Wackett L.P."/>
            <person name="Nelson K.E."/>
            <person name="Sadowsky M.J."/>
        </authorList>
    </citation>
    <scope>NUCLEOTIDE SEQUENCE [LARGE SCALE GENOMIC DNA]</scope>
    <source>
        <strain evidence="1 2">TC1</strain>
    </source>
</reference>
<evidence type="ECO:0008006" key="3">
    <source>
        <dbReference type="Google" id="ProtNLM"/>
    </source>
</evidence>
<dbReference type="eggNOG" id="COG5340">
    <property type="taxonomic scope" value="Bacteria"/>
</dbReference>
<dbReference type="Proteomes" id="UP000000637">
    <property type="component" value="Chromosome"/>
</dbReference>
<name>A1R121_PAEAT</name>
<organism evidence="1 2">
    <name type="scientific">Paenarthrobacter aurescens (strain TC1)</name>
    <dbReference type="NCBI Taxonomy" id="290340"/>
    <lineage>
        <taxon>Bacteria</taxon>
        <taxon>Bacillati</taxon>
        <taxon>Actinomycetota</taxon>
        <taxon>Actinomycetes</taxon>
        <taxon>Micrococcales</taxon>
        <taxon>Micrococcaceae</taxon>
        <taxon>Paenarthrobacter</taxon>
    </lineage>
</organism>
<sequence length="342" mass="38326">MDYGNEFIVTARYALETGASRQLSRRYEKGELVRVRRGIYTDKQHWLALKPWERYRATARAVAAENPSVDFCYETAALFWGLQIVGVPSHIHLANASRGHAGARSPSTIAAALNPSGTNGLERIRAYGIYRHHYNTVTVFHRGLQLTNLVQTAVDVISRGSFSHGVVLADHVISASRFKKLFTSKEALEKAAGNLSSEAKRQRVNHILEFANQNSGSAGESLSRAQMLLLGFPPPELQIEFYDTEGFIGRTDFFWREQGIIGEFDGDAKYLRDEYLGGQSAREAVLAEKKREDRLRALGFTIVRWDWATAKDPAKLYAKLLAKGLAPTRNTHLRTIHPRARG</sequence>
<evidence type="ECO:0000313" key="2">
    <source>
        <dbReference type="Proteomes" id="UP000000637"/>
    </source>
</evidence>
<dbReference type="RefSeq" id="WP_011772881.1">
    <property type="nucleotide sequence ID" value="NC_008711.1"/>
</dbReference>
<dbReference type="AlphaFoldDB" id="A1R121"/>
<dbReference type="HOGENOM" id="CLU_052626_4_1_11"/>
<protein>
    <recommendedName>
        <fullName evidence="3">Transcriptional regulator, AbiEi antitoxin, Type IV TA system</fullName>
    </recommendedName>
</protein>
<dbReference type="KEGG" id="aau:AAur_0104"/>
<dbReference type="EMBL" id="CP000474">
    <property type="protein sequence ID" value="ABM07811.1"/>
    <property type="molecule type" value="Genomic_DNA"/>
</dbReference>
<gene>
    <name evidence="1" type="ordered locus">AAur_0104</name>
</gene>
<accession>A1R121</accession>
<keyword evidence="2" id="KW-1185">Reference proteome</keyword>
<dbReference type="OrthoDB" id="5517693at2"/>
<proteinExistence type="predicted"/>
<dbReference type="STRING" id="290340.AAur_0104"/>
<evidence type="ECO:0000313" key="1">
    <source>
        <dbReference type="EMBL" id="ABM07811.1"/>
    </source>
</evidence>